<evidence type="ECO:0000256" key="3">
    <source>
        <dbReference type="ARBA" id="ARBA00011970"/>
    </source>
</evidence>
<dbReference type="Gene3D" id="3.40.50.2000">
    <property type="entry name" value="Glycogen Phosphorylase B"/>
    <property type="match status" value="1"/>
</dbReference>
<protein>
    <recommendedName>
        <fullName evidence="3">protein O-GlcNAc transferase</fullName>
        <ecNumber evidence="3">2.4.1.255</ecNumber>
    </recommendedName>
</protein>
<keyword evidence="5" id="KW-0808">Transferase</keyword>
<dbReference type="Gene3D" id="1.25.40.10">
    <property type="entry name" value="Tetratricopeptide repeat domain"/>
    <property type="match status" value="1"/>
</dbReference>
<feature type="domain" description="O-GlcNAc transferase C-terminal" evidence="9">
    <location>
        <begin position="380"/>
        <end position="568"/>
    </location>
</feature>
<dbReference type="SUPFAM" id="SSF53756">
    <property type="entry name" value="UDP-Glycosyltransferase/glycogen phosphorylase"/>
    <property type="match status" value="1"/>
</dbReference>
<dbReference type="PROSITE" id="PS50005">
    <property type="entry name" value="TPR"/>
    <property type="match status" value="1"/>
</dbReference>
<dbReference type="Pfam" id="PF13844">
    <property type="entry name" value="Glyco_transf_41"/>
    <property type="match status" value="2"/>
</dbReference>
<dbReference type="Proteomes" id="UP000444174">
    <property type="component" value="Unassembled WGS sequence"/>
</dbReference>
<dbReference type="Gene3D" id="3.40.50.11380">
    <property type="match status" value="1"/>
</dbReference>
<accession>A0A843Y759</accession>
<comment type="pathway">
    <text evidence="1">Protein modification; protein glycosylation.</text>
</comment>
<keyword evidence="6" id="KW-0677">Repeat</keyword>
<dbReference type="GO" id="GO:0097363">
    <property type="term" value="F:protein O-acetylglucosaminyltransferase activity"/>
    <property type="evidence" value="ECO:0007669"/>
    <property type="project" value="UniProtKB-EC"/>
</dbReference>
<dbReference type="EC" id="2.4.1.255" evidence="3"/>
<gene>
    <name evidence="10" type="ORF">GFB49_00835</name>
</gene>
<evidence type="ECO:0000256" key="8">
    <source>
        <dbReference type="PROSITE-ProRule" id="PRU00339"/>
    </source>
</evidence>
<sequence length="591" mass="67340">MANPQSLTFTAGQFTTASSTPVAKAQALSKADQKKLQKRFKDLMKLANRKIMAEDLDEAELLLKEAQKIAPDNEELLNNYANLHLHRKRFDLAVVPLMKILAKNPQHSMAYANLGAIMNKWQDFPGARKCFEKALKCDTKNSVAAMRLMHNSLQLSAWDNWDDLDSYKKLFYEKISTMDPGIFLPIVDDPALQKAKSETYFNGLVGDVPQNRPAPRQRGEGDKIRLGYFSSDFHKHATMWLMIRMLELHDRERFEIFIYDYSTTADEMTERAKNAADHYRVVRRMSDEEVVALAQADGIDIAIDLKGYTSGHRTPIVFKNPAPVNVSYIGYPGTIGSSKLDYIVADEVMIPPSLRKYYSEKIIYMPDCYQVTNDQRNVATKIPTRAELGLPEDAFVFCSFNSHYKITPFEYEIWMRLLKKVDNSVMWIWCKEDLARENMHKAAEAHGVAPERVIFADSVSQEDHLARLSQADLFLDTFAVCAHTTASDAMWMGLPLVTLEGKQFAARVASSVLQTMDLPELVTTTMEEYEAVALEFATNPDKLAAVRAKIKTNRETSPMFKTERFTRNWEQQLERALVRCESGLKPDHLMP</sequence>
<evidence type="ECO:0000256" key="1">
    <source>
        <dbReference type="ARBA" id="ARBA00004922"/>
    </source>
</evidence>
<evidence type="ECO:0000256" key="7">
    <source>
        <dbReference type="ARBA" id="ARBA00022803"/>
    </source>
</evidence>
<comment type="similarity">
    <text evidence="2">Belongs to the glycosyltransferase 41 family. O-GlcNAc transferase subfamily.</text>
</comment>
<dbReference type="InterPro" id="IPR019734">
    <property type="entry name" value="TPR_rpt"/>
</dbReference>
<dbReference type="InterPro" id="IPR029489">
    <property type="entry name" value="OGT/SEC/SPY_C"/>
</dbReference>
<dbReference type="InterPro" id="IPR037919">
    <property type="entry name" value="OGT"/>
</dbReference>
<keyword evidence="4" id="KW-0328">Glycosyltransferase</keyword>
<evidence type="ECO:0000256" key="6">
    <source>
        <dbReference type="ARBA" id="ARBA00022737"/>
    </source>
</evidence>
<proteinExistence type="inferred from homology"/>
<organism evidence="10 11">
    <name type="scientific">Tritonibacter litoralis</name>
    <dbReference type="NCBI Taxonomy" id="2662264"/>
    <lineage>
        <taxon>Bacteria</taxon>
        <taxon>Pseudomonadati</taxon>
        <taxon>Pseudomonadota</taxon>
        <taxon>Alphaproteobacteria</taxon>
        <taxon>Rhodobacterales</taxon>
        <taxon>Paracoccaceae</taxon>
        <taxon>Tritonibacter</taxon>
    </lineage>
</organism>
<dbReference type="AlphaFoldDB" id="A0A843Y759"/>
<dbReference type="Pfam" id="PF14559">
    <property type="entry name" value="TPR_19"/>
    <property type="match status" value="1"/>
</dbReference>
<feature type="domain" description="O-GlcNAc transferase C-terminal" evidence="9">
    <location>
        <begin position="219"/>
        <end position="375"/>
    </location>
</feature>
<dbReference type="SMART" id="SM00028">
    <property type="entry name" value="TPR"/>
    <property type="match status" value="3"/>
</dbReference>
<dbReference type="PANTHER" id="PTHR44366">
    <property type="entry name" value="UDP-N-ACETYLGLUCOSAMINE--PEPTIDE N-ACETYLGLUCOSAMINYLTRANSFERASE 110 KDA SUBUNIT"/>
    <property type="match status" value="1"/>
</dbReference>
<evidence type="ECO:0000313" key="11">
    <source>
        <dbReference type="Proteomes" id="UP000444174"/>
    </source>
</evidence>
<evidence type="ECO:0000256" key="4">
    <source>
        <dbReference type="ARBA" id="ARBA00022676"/>
    </source>
</evidence>
<dbReference type="RefSeq" id="WP_194269237.1">
    <property type="nucleotide sequence ID" value="NZ_WIBF01000001.1"/>
</dbReference>
<dbReference type="SUPFAM" id="SSF48452">
    <property type="entry name" value="TPR-like"/>
    <property type="match status" value="1"/>
</dbReference>
<name>A0A843Y759_9RHOB</name>
<dbReference type="GO" id="GO:0006493">
    <property type="term" value="P:protein O-linked glycosylation"/>
    <property type="evidence" value="ECO:0007669"/>
    <property type="project" value="InterPro"/>
</dbReference>
<keyword evidence="11" id="KW-1185">Reference proteome</keyword>
<evidence type="ECO:0000313" key="10">
    <source>
        <dbReference type="EMBL" id="MQQ06990.1"/>
    </source>
</evidence>
<evidence type="ECO:0000256" key="2">
    <source>
        <dbReference type="ARBA" id="ARBA00005386"/>
    </source>
</evidence>
<evidence type="ECO:0000259" key="9">
    <source>
        <dbReference type="Pfam" id="PF13844"/>
    </source>
</evidence>
<feature type="repeat" description="TPR" evidence="8">
    <location>
        <begin position="108"/>
        <end position="141"/>
    </location>
</feature>
<dbReference type="PANTHER" id="PTHR44366:SF1">
    <property type="entry name" value="UDP-N-ACETYLGLUCOSAMINE--PEPTIDE N-ACETYLGLUCOSAMINYLTRANSFERASE 110 KDA SUBUNIT"/>
    <property type="match status" value="1"/>
</dbReference>
<evidence type="ECO:0000256" key="5">
    <source>
        <dbReference type="ARBA" id="ARBA00022679"/>
    </source>
</evidence>
<dbReference type="EMBL" id="WIBF01000001">
    <property type="protein sequence ID" value="MQQ06990.1"/>
    <property type="molecule type" value="Genomic_DNA"/>
</dbReference>
<keyword evidence="7 8" id="KW-0802">TPR repeat</keyword>
<comment type="caution">
    <text evidence="10">The sequence shown here is derived from an EMBL/GenBank/DDBJ whole genome shotgun (WGS) entry which is preliminary data.</text>
</comment>
<dbReference type="InterPro" id="IPR011990">
    <property type="entry name" value="TPR-like_helical_dom_sf"/>
</dbReference>
<reference evidence="10 11" key="1">
    <citation type="submission" date="2019-10" db="EMBL/GenBank/DDBJ databases">
        <title>Epibacterium sp. nov., isolated from seawater.</title>
        <authorList>
            <person name="Zhang X."/>
            <person name="Li N."/>
        </authorList>
    </citation>
    <scope>NUCLEOTIDE SEQUENCE [LARGE SCALE GENOMIC DNA]</scope>
    <source>
        <strain evidence="10 11">SM1979</strain>
    </source>
</reference>